<accession>A0ABP8AY74</accession>
<dbReference type="EMBL" id="BAABAQ010000005">
    <property type="protein sequence ID" value="GAA4193050.1"/>
    <property type="molecule type" value="Genomic_DNA"/>
</dbReference>
<proteinExistence type="predicted"/>
<name>A0ABP8AY74_9ACTN</name>
<protein>
    <submittedName>
        <fullName evidence="2">Uncharacterized protein</fullName>
    </submittedName>
</protein>
<evidence type="ECO:0000313" key="3">
    <source>
        <dbReference type="Proteomes" id="UP001501251"/>
    </source>
</evidence>
<feature type="compositionally biased region" description="Low complexity" evidence="1">
    <location>
        <begin position="33"/>
        <end position="56"/>
    </location>
</feature>
<feature type="region of interest" description="Disordered" evidence="1">
    <location>
        <begin position="28"/>
        <end position="89"/>
    </location>
</feature>
<reference evidence="3" key="1">
    <citation type="journal article" date="2019" name="Int. J. Syst. Evol. Microbiol.">
        <title>The Global Catalogue of Microorganisms (GCM) 10K type strain sequencing project: providing services to taxonomists for standard genome sequencing and annotation.</title>
        <authorList>
            <consortium name="The Broad Institute Genomics Platform"/>
            <consortium name="The Broad Institute Genome Sequencing Center for Infectious Disease"/>
            <person name="Wu L."/>
            <person name="Ma J."/>
        </authorList>
    </citation>
    <scope>NUCLEOTIDE SEQUENCE [LARGE SCALE GENOMIC DNA]</scope>
    <source>
        <strain evidence="3">JCM 17388</strain>
    </source>
</reference>
<dbReference type="Proteomes" id="UP001501251">
    <property type="component" value="Unassembled WGS sequence"/>
</dbReference>
<evidence type="ECO:0000313" key="2">
    <source>
        <dbReference type="EMBL" id="GAA4193050.1"/>
    </source>
</evidence>
<gene>
    <name evidence="2" type="ORF">GCM10022252_35460</name>
</gene>
<comment type="caution">
    <text evidence="2">The sequence shown here is derived from an EMBL/GenBank/DDBJ whole genome shotgun (WGS) entry which is preliminary data.</text>
</comment>
<sequence length="89" mass="9449">MIDMARRGDDVHQPSPHVTCITQGTRVIRPSGPTVRTTQQPTTPTTVRTTVRTTWQPVPPPPPSAPHTSAPHPENGSQHLAVPVGGHGA</sequence>
<organism evidence="2 3">
    <name type="scientific">Streptosporangium oxazolinicum</name>
    <dbReference type="NCBI Taxonomy" id="909287"/>
    <lineage>
        <taxon>Bacteria</taxon>
        <taxon>Bacillati</taxon>
        <taxon>Actinomycetota</taxon>
        <taxon>Actinomycetes</taxon>
        <taxon>Streptosporangiales</taxon>
        <taxon>Streptosporangiaceae</taxon>
        <taxon>Streptosporangium</taxon>
    </lineage>
</organism>
<keyword evidence="3" id="KW-1185">Reference proteome</keyword>
<evidence type="ECO:0000256" key="1">
    <source>
        <dbReference type="SAM" id="MobiDB-lite"/>
    </source>
</evidence>